<keyword evidence="9" id="KW-1185">Reference proteome</keyword>
<evidence type="ECO:0000256" key="5">
    <source>
        <dbReference type="ARBA" id="ARBA00022839"/>
    </source>
</evidence>
<dbReference type="InterPro" id="IPR004593">
    <property type="entry name" value="SbcD"/>
</dbReference>
<dbReference type="Proteomes" id="UP000198304">
    <property type="component" value="Unassembled WGS sequence"/>
</dbReference>
<evidence type="ECO:0000256" key="6">
    <source>
        <dbReference type="RuleBase" id="RU363069"/>
    </source>
</evidence>
<protein>
    <recommendedName>
        <fullName evidence="2 6">Nuclease SbcCD subunit D</fullName>
    </recommendedName>
</protein>
<comment type="subunit">
    <text evidence="6">Heterodimer of SbcC and SbcD.</text>
</comment>
<keyword evidence="6" id="KW-0255">Endonuclease</keyword>
<dbReference type="RefSeq" id="WP_176431504.1">
    <property type="nucleotide sequence ID" value="NZ_FZOJ01000029.1"/>
</dbReference>
<dbReference type="Gene3D" id="3.60.21.10">
    <property type="match status" value="1"/>
</dbReference>
<evidence type="ECO:0000313" key="9">
    <source>
        <dbReference type="Proteomes" id="UP000198304"/>
    </source>
</evidence>
<organism evidence="8 9">
    <name type="scientific">Anaerovirgula multivorans</name>
    <dbReference type="NCBI Taxonomy" id="312168"/>
    <lineage>
        <taxon>Bacteria</taxon>
        <taxon>Bacillati</taxon>
        <taxon>Bacillota</taxon>
        <taxon>Clostridia</taxon>
        <taxon>Peptostreptococcales</taxon>
        <taxon>Natronincolaceae</taxon>
        <taxon>Anaerovirgula</taxon>
    </lineage>
</organism>
<evidence type="ECO:0000256" key="1">
    <source>
        <dbReference type="ARBA" id="ARBA00010555"/>
    </source>
</evidence>
<keyword evidence="4 6" id="KW-0378">Hydrolase</keyword>
<name>A0A239INK2_9FIRM</name>
<reference evidence="8 9" key="1">
    <citation type="submission" date="2017-06" db="EMBL/GenBank/DDBJ databases">
        <authorList>
            <person name="Kim H.J."/>
            <person name="Triplett B.A."/>
        </authorList>
    </citation>
    <scope>NUCLEOTIDE SEQUENCE [LARGE SCALE GENOMIC DNA]</scope>
    <source>
        <strain evidence="8 9">SCA</strain>
    </source>
</reference>
<keyword evidence="5 6" id="KW-0269">Exonuclease</keyword>
<comment type="similarity">
    <text evidence="1 6">Belongs to the SbcD family.</text>
</comment>
<dbReference type="SUPFAM" id="SSF56300">
    <property type="entry name" value="Metallo-dependent phosphatases"/>
    <property type="match status" value="1"/>
</dbReference>
<comment type="function">
    <text evidence="6">SbcCD cleaves DNA hairpin structures. These structures can inhibit DNA replication and are intermediates in certain DNA recombination reactions. The complex acts as a 3'-&gt;5' double strand exonuclease that can open hairpins. It also has a 5' single-strand endonuclease activity.</text>
</comment>
<dbReference type="AlphaFoldDB" id="A0A239INK2"/>
<sequence>MRILHTSDWHLGRTLEGRSRILEQREFINELCHILESEKIDLVIIAGDLFDTYNPSAAAEELFFEALERMSKEGERAVVVIAGNHDSPERLRAANPLACRQGIYLFGVPGENAGFSASSASEEEIAATVEGLLEEGQRDKLLGSQRVDGGAGWIEIQMPNCDENAVIALLPYPSEKRLNEILTESMEEKELQKAYSQRVALALKEGAKHFRSDTVNIAVSHLYVLGGVASDSERDIQLGGAFVVEPSAIPEEAHYTALGHLHRFQRVGGTATPCYYSGSPLCYSFSESNQQKQVVMVEITPEEDARIQPIPITAGKPMLIKRFSSYQEAYDWCKSDENQNIWLHLEIELEESLSNLELEELNKLHEGIIYRRMILPGIVLPDEEKERLQDLTLEQQFQRFVARETGTIPDQEIINLFLELLQDGGDEDETHSIEI</sequence>
<dbReference type="InterPro" id="IPR004843">
    <property type="entry name" value="Calcineurin-like_PHP"/>
</dbReference>
<dbReference type="PANTHER" id="PTHR30337:SF0">
    <property type="entry name" value="NUCLEASE SBCCD SUBUNIT D"/>
    <property type="match status" value="1"/>
</dbReference>
<accession>A0A239INK2</accession>
<dbReference type="PANTHER" id="PTHR30337">
    <property type="entry name" value="COMPONENT OF ATP-DEPENDENT DSDNA EXONUCLEASE"/>
    <property type="match status" value="1"/>
</dbReference>
<dbReference type="EMBL" id="FZOJ01000029">
    <property type="protein sequence ID" value="SNS94962.1"/>
    <property type="molecule type" value="Genomic_DNA"/>
</dbReference>
<proteinExistence type="inferred from homology"/>
<keyword evidence="3 6" id="KW-0540">Nuclease</keyword>
<evidence type="ECO:0000313" key="8">
    <source>
        <dbReference type="EMBL" id="SNS94962.1"/>
    </source>
</evidence>
<dbReference type="InterPro" id="IPR029052">
    <property type="entry name" value="Metallo-depent_PP-like"/>
</dbReference>
<keyword evidence="6" id="KW-0235">DNA replication</keyword>
<dbReference type="CDD" id="cd00840">
    <property type="entry name" value="MPP_Mre11_N"/>
    <property type="match status" value="1"/>
</dbReference>
<dbReference type="GO" id="GO:0008408">
    <property type="term" value="F:3'-5' exonuclease activity"/>
    <property type="evidence" value="ECO:0007669"/>
    <property type="project" value="InterPro"/>
</dbReference>
<keyword evidence="6" id="KW-0233">DNA recombination</keyword>
<dbReference type="GO" id="GO:0006260">
    <property type="term" value="P:DNA replication"/>
    <property type="evidence" value="ECO:0007669"/>
    <property type="project" value="UniProtKB-KW"/>
</dbReference>
<dbReference type="NCBIfam" id="TIGR00619">
    <property type="entry name" value="sbcd"/>
    <property type="match status" value="1"/>
</dbReference>
<feature type="domain" description="Calcineurin-like phosphoesterase" evidence="7">
    <location>
        <begin position="1"/>
        <end position="92"/>
    </location>
</feature>
<dbReference type="Pfam" id="PF00149">
    <property type="entry name" value="Metallophos"/>
    <property type="match status" value="1"/>
</dbReference>
<dbReference type="GO" id="GO:0006310">
    <property type="term" value="P:DNA recombination"/>
    <property type="evidence" value="ECO:0007669"/>
    <property type="project" value="UniProtKB-KW"/>
</dbReference>
<dbReference type="InterPro" id="IPR041796">
    <property type="entry name" value="Mre11_N"/>
</dbReference>
<dbReference type="InterPro" id="IPR050535">
    <property type="entry name" value="DNA_Repair-Maintenance_Comp"/>
</dbReference>
<evidence type="ECO:0000256" key="2">
    <source>
        <dbReference type="ARBA" id="ARBA00013365"/>
    </source>
</evidence>
<dbReference type="GO" id="GO:0004519">
    <property type="term" value="F:endonuclease activity"/>
    <property type="evidence" value="ECO:0007669"/>
    <property type="project" value="UniProtKB-KW"/>
</dbReference>
<gene>
    <name evidence="6" type="primary">sbcD</name>
    <name evidence="8" type="ORF">SAMN05446037_102918</name>
</gene>
<evidence type="ECO:0000259" key="7">
    <source>
        <dbReference type="Pfam" id="PF00149"/>
    </source>
</evidence>
<evidence type="ECO:0000256" key="3">
    <source>
        <dbReference type="ARBA" id="ARBA00022722"/>
    </source>
</evidence>
<evidence type="ECO:0000256" key="4">
    <source>
        <dbReference type="ARBA" id="ARBA00022801"/>
    </source>
</evidence>